<dbReference type="InterPro" id="IPR050684">
    <property type="entry name" value="HTH-Siroheme_Decarb"/>
</dbReference>
<dbReference type="InterPro" id="IPR036388">
    <property type="entry name" value="WH-like_DNA-bd_sf"/>
</dbReference>
<dbReference type="Gene3D" id="1.10.10.10">
    <property type="entry name" value="Winged helix-like DNA-binding domain superfamily/Winged helix DNA-binding domain"/>
    <property type="match status" value="1"/>
</dbReference>
<evidence type="ECO:0000313" key="5">
    <source>
        <dbReference type="EMBL" id="RYU95959.1"/>
    </source>
</evidence>
<dbReference type="InterPro" id="IPR019887">
    <property type="entry name" value="Tscrpt_reg_AsnC/Lrp_C"/>
</dbReference>
<organism evidence="5 6">
    <name type="scientific">Emticicia agri</name>
    <dbReference type="NCBI Taxonomy" id="2492393"/>
    <lineage>
        <taxon>Bacteria</taxon>
        <taxon>Pseudomonadati</taxon>
        <taxon>Bacteroidota</taxon>
        <taxon>Cytophagia</taxon>
        <taxon>Cytophagales</taxon>
        <taxon>Leadbetterellaceae</taxon>
        <taxon>Emticicia</taxon>
    </lineage>
</organism>
<gene>
    <name evidence="5" type="ORF">EWM59_08660</name>
</gene>
<dbReference type="PROSITE" id="PS00519">
    <property type="entry name" value="HTH_ASNC_1"/>
    <property type="match status" value="1"/>
</dbReference>
<evidence type="ECO:0000259" key="4">
    <source>
        <dbReference type="PROSITE" id="PS50956"/>
    </source>
</evidence>
<dbReference type="InterPro" id="IPR011008">
    <property type="entry name" value="Dimeric_a/b-barrel"/>
</dbReference>
<dbReference type="Pfam" id="PF01037">
    <property type="entry name" value="AsnC_trans_reg"/>
    <property type="match status" value="1"/>
</dbReference>
<keyword evidence="3" id="KW-0804">Transcription</keyword>
<name>A0A4Q5M1R9_9BACT</name>
<dbReference type="PRINTS" id="PR00033">
    <property type="entry name" value="HTHASNC"/>
</dbReference>
<dbReference type="PANTHER" id="PTHR43413:SF6">
    <property type="entry name" value="REGULATORY PROTEIN ASNC"/>
    <property type="match status" value="1"/>
</dbReference>
<accession>A0A4Q5M1R9</accession>
<dbReference type="Proteomes" id="UP000293162">
    <property type="component" value="Unassembled WGS sequence"/>
</dbReference>
<dbReference type="RefSeq" id="WP_130020567.1">
    <property type="nucleotide sequence ID" value="NZ_SEWF01000010.1"/>
</dbReference>
<sequence length="155" mass="17881">MLNEEFLDNFDKQILIQLEKDGRKPYSEIAKNLNISNTMVHQRIARMKKVGILKGAGIILDERKLGYEWSAFTGIILKEDSDSKLIIEELRKIPEVTECYYITGQYTLYTRIVAKSSEHMRKVLYDKIDNINGVLKTESMIDFGAAFKRNASVEL</sequence>
<dbReference type="InterPro" id="IPR019885">
    <property type="entry name" value="Tscrpt_reg_HTH_AsnC-type_CS"/>
</dbReference>
<dbReference type="Gene3D" id="3.30.70.920">
    <property type="match status" value="1"/>
</dbReference>
<dbReference type="InterPro" id="IPR000485">
    <property type="entry name" value="AsnC-type_HTH_dom"/>
</dbReference>
<dbReference type="EMBL" id="SEWF01000010">
    <property type="protein sequence ID" value="RYU95959.1"/>
    <property type="molecule type" value="Genomic_DNA"/>
</dbReference>
<comment type="caution">
    <text evidence="5">The sequence shown here is derived from an EMBL/GenBank/DDBJ whole genome shotgun (WGS) entry which is preliminary data.</text>
</comment>
<dbReference type="Pfam" id="PF13404">
    <property type="entry name" value="HTH_AsnC-type"/>
    <property type="match status" value="1"/>
</dbReference>
<dbReference type="PANTHER" id="PTHR43413">
    <property type="entry name" value="TRANSCRIPTIONAL REGULATOR, ASNC FAMILY"/>
    <property type="match status" value="1"/>
</dbReference>
<dbReference type="SMART" id="SM00344">
    <property type="entry name" value="HTH_ASNC"/>
    <property type="match status" value="1"/>
</dbReference>
<keyword evidence="2" id="KW-0238">DNA-binding</keyword>
<dbReference type="SUPFAM" id="SSF46785">
    <property type="entry name" value="Winged helix' DNA-binding domain"/>
    <property type="match status" value="1"/>
</dbReference>
<evidence type="ECO:0000313" key="6">
    <source>
        <dbReference type="Proteomes" id="UP000293162"/>
    </source>
</evidence>
<protein>
    <submittedName>
        <fullName evidence="5">AsnC family transcriptional regulator</fullName>
    </submittedName>
</protein>
<dbReference type="SUPFAM" id="SSF54909">
    <property type="entry name" value="Dimeric alpha+beta barrel"/>
    <property type="match status" value="1"/>
</dbReference>
<dbReference type="InterPro" id="IPR019888">
    <property type="entry name" value="Tscrpt_reg_AsnC-like"/>
</dbReference>
<dbReference type="PROSITE" id="PS50956">
    <property type="entry name" value="HTH_ASNC_2"/>
    <property type="match status" value="1"/>
</dbReference>
<evidence type="ECO:0000256" key="3">
    <source>
        <dbReference type="ARBA" id="ARBA00023163"/>
    </source>
</evidence>
<evidence type="ECO:0000256" key="1">
    <source>
        <dbReference type="ARBA" id="ARBA00023015"/>
    </source>
</evidence>
<dbReference type="AlphaFoldDB" id="A0A4Q5M1R9"/>
<feature type="domain" description="HTH asnC-type" evidence="4">
    <location>
        <begin position="7"/>
        <end position="68"/>
    </location>
</feature>
<dbReference type="GO" id="GO:0043565">
    <property type="term" value="F:sequence-specific DNA binding"/>
    <property type="evidence" value="ECO:0007669"/>
    <property type="project" value="InterPro"/>
</dbReference>
<reference evidence="5 6" key="1">
    <citation type="submission" date="2019-02" db="EMBL/GenBank/DDBJ databases">
        <title>Bacterial novel species Emticicia sp. 17J42-9 isolated from soil.</title>
        <authorList>
            <person name="Jung H.-Y."/>
        </authorList>
    </citation>
    <scope>NUCLEOTIDE SEQUENCE [LARGE SCALE GENOMIC DNA]</scope>
    <source>
        <strain evidence="5 6">17J42-9</strain>
    </source>
</reference>
<dbReference type="InterPro" id="IPR036390">
    <property type="entry name" value="WH_DNA-bd_sf"/>
</dbReference>
<keyword evidence="6" id="KW-1185">Reference proteome</keyword>
<dbReference type="OrthoDB" id="1094536at2"/>
<keyword evidence="1" id="KW-0805">Transcription regulation</keyword>
<proteinExistence type="predicted"/>
<evidence type="ECO:0000256" key="2">
    <source>
        <dbReference type="ARBA" id="ARBA00023125"/>
    </source>
</evidence>